<evidence type="ECO:0000259" key="2">
    <source>
        <dbReference type="Pfam" id="PF18557"/>
    </source>
</evidence>
<evidence type="ECO:0000313" key="3">
    <source>
        <dbReference type="EMBL" id="KIT15411.1"/>
    </source>
</evidence>
<name>A0A0D1EEU9_9RHOB</name>
<dbReference type="PATRIC" id="fig|935700.4.peg.2945"/>
<feature type="domain" description="Anti-sigma factor NepR" evidence="2">
    <location>
        <begin position="12"/>
        <end position="45"/>
    </location>
</feature>
<comment type="caution">
    <text evidence="3">The sequence shown here is derived from an EMBL/GenBank/DDBJ whole genome shotgun (WGS) entry which is preliminary data.</text>
</comment>
<dbReference type="RefSeq" id="WP_043919636.1">
    <property type="nucleotide sequence ID" value="NZ_FZPF01000008.1"/>
</dbReference>
<feature type="region of interest" description="Disordered" evidence="1">
    <location>
        <begin position="39"/>
        <end position="73"/>
    </location>
</feature>
<protein>
    <recommendedName>
        <fullName evidence="2">Anti-sigma factor NepR domain-containing protein</fullName>
    </recommendedName>
</protein>
<dbReference type="InterPro" id="IPR041649">
    <property type="entry name" value="NepR"/>
</dbReference>
<evidence type="ECO:0000313" key="4">
    <source>
        <dbReference type="Proteomes" id="UP000032232"/>
    </source>
</evidence>
<sequence>MSQDKKKSNLDDLIDANLRRVYDSVLKEDVPDRFSELLRQLEQGEGVDPVGSDEDGDVSDTHGGASDSDAKGV</sequence>
<dbReference type="OrthoDB" id="7875342at2"/>
<dbReference type="Proteomes" id="UP000032232">
    <property type="component" value="Unassembled WGS sequence"/>
</dbReference>
<evidence type="ECO:0000256" key="1">
    <source>
        <dbReference type="SAM" id="MobiDB-lite"/>
    </source>
</evidence>
<dbReference type="EMBL" id="JYFE01000050">
    <property type="protein sequence ID" value="KIT15411.1"/>
    <property type="molecule type" value="Genomic_DNA"/>
</dbReference>
<accession>A0A0D1EEU9</accession>
<dbReference type="Pfam" id="PF18557">
    <property type="entry name" value="NepR"/>
    <property type="match status" value="1"/>
</dbReference>
<dbReference type="AlphaFoldDB" id="A0A0D1EEU9"/>
<reference evidence="3 4" key="1">
    <citation type="submission" date="2015-02" db="EMBL/GenBank/DDBJ databases">
        <title>Genome Sequence of Jannaschia aquimarina DSM28248, a member of the Roseobacter clade.</title>
        <authorList>
            <person name="Voget S."/>
            <person name="Daniel R."/>
        </authorList>
    </citation>
    <scope>NUCLEOTIDE SEQUENCE [LARGE SCALE GENOMIC DNA]</scope>
    <source>
        <strain evidence="3 4">GSW-M26</strain>
    </source>
</reference>
<proteinExistence type="predicted"/>
<dbReference type="STRING" id="935700.jaqu_28450"/>
<keyword evidence="4" id="KW-1185">Reference proteome</keyword>
<organism evidence="3 4">
    <name type="scientific">Jannaschia aquimarina</name>
    <dbReference type="NCBI Taxonomy" id="935700"/>
    <lineage>
        <taxon>Bacteria</taxon>
        <taxon>Pseudomonadati</taxon>
        <taxon>Pseudomonadota</taxon>
        <taxon>Alphaproteobacteria</taxon>
        <taxon>Rhodobacterales</taxon>
        <taxon>Roseobacteraceae</taxon>
        <taxon>Jannaschia</taxon>
    </lineage>
</organism>
<gene>
    <name evidence="3" type="ORF">jaqu_28450</name>
</gene>